<evidence type="ECO:0000313" key="4">
    <source>
        <dbReference type="EMBL" id="RLQ89236.1"/>
    </source>
</evidence>
<dbReference type="EMBL" id="RCWN01000001">
    <property type="protein sequence ID" value="RLQ89236.1"/>
    <property type="molecule type" value="Genomic_DNA"/>
</dbReference>
<evidence type="ECO:0000313" key="5">
    <source>
        <dbReference type="Proteomes" id="UP000281094"/>
    </source>
</evidence>
<dbReference type="InterPro" id="IPR036271">
    <property type="entry name" value="Tet_transcr_reg_TetR-rel_C_sf"/>
</dbReference>
<feature type="domain" description="HTH tetR-type" evidence="3">
    <location>
        <begin position="12"/>
        <end position="72"/>
    </location>
</feature>
<dbReference type="GO" id="GO:0000976">
    <property type="term" value="F:transcription cis-regulatory region binding"/>
    <property type="evidence" value="ECO:0007669"/>
    <property type="project" value="TreeGrafter"/>
</dbReference>
<dbReference type="Proteomes" id="UP000281094">
    <property type="component" value="Unassembled WGS sequence"/>
</dbReference>
<dbReference type="SUPFAM" id="SSF48498">
    <property type="entry name" value="Tetracyclin repressor-like, C-terminal domain"/>
    <property type="match status" value="1"/>
</dbReference>
<dbReference type="PANTHER" id="PTHR30055">
    <property type="entry name" value="HTH-TYPE TRANSCRIPTIONAL REGULATOR RUTR"/>
    <property type="match status" value="1"/>
</dbReference>
<dbReference type="RefSeq" id="WP_121646203.1">
    <property type="nucleotide sequence ID" value="NZ_RCWN01000001.1"/>
</dbReference>
<accession>A0A3L7JEY6</accession>
<organism evidence="4 5">
    <name type="scientific">Notoacmeibacter ruber</name>
    <dbReference type="NCBI Taxonomy" id="2670375"/>
    <lineage>
        <taxon>Bacteria</taxon>
        <taxon>Pseudomonadati</taxon>
        <taxon>Pseudomonadota</taxon>
        <taxon>Alphaproteobacteria</taxon>
        <taxon>Hyphomicrobiales</taxon>
        <taxon>Notoacmeibacteraceae</taxon>
        <taxon>Notoacmeibacter</taxon>
    </lineage>
</organism>
<sequence length="195" mass="21990">MHDEHRNATKSSRTRSAILIAARRLFFERGYEGATVRKIAQAVPIDPSMVIRYFGSKERLFAAATVVDLQFPDPGSLNREEIGKTLTEHFLDLWEDEKRDQGLAILLRSAAQNEEMRADIHDVFARQVVPMVTRINPIDAERRAGLIVSQLFGLALCRYILQLPPIAAMSRNEVIESLGPTIQRYAVDAMPDTSK</sequence>
<keyword evidence="1 2" id="KW-0238">DNA-binding</keyword>
<evidence type="ECO:0000256" key="2">
    <source>
        <dbReference type="PROSITE-ProRule" id="PRU00335"/>
    </source>
</evidence>
<evidence type="ECO:0000256" key="1">
    <source>
        <dbReference type="ARBA" id="ARBA00023125"/>
    </source>
</evidence>
<feature type="DNA-binding region" description="H-T-H motif" evidence="2">
    <location>
        <begin position="35"/>
        <end position="54"/>
    </location>
</feature>
<dbReference type="Pfam" id="PF00440">
    <property type="entry name" value="TetR_N"/>
    <property type="match status" value="1"/>
</dbReference>
<evidence type="ECO:0000259" key="3">
    <source>
        <dbReference type="PROSITE" id="PS50977"/>
    </source>
</evidence>
<dbReference type="AlphaFoldDB" id="A0A3L7JEY6"/>
<dbReference type="PROSITE" id="PS50977">
    <property type="entry name" value="HTH_TETR_2"/>
    <property type="match status" value="1"/>
</dbReference>
<proteinExistence type="predicted"/>
<dbReference type="InterPro" id="IPR041678">
    <property type="entry name" value="TetR_C_16"/>
</dbReference>
<dbReference type="Gene3D" id="1.10.357.10">
    <property type="entry name" value="Tetracycline Repressor, domain 2"/>
    <property type="match status" value="1"/>
</dbReference>
<dbReference type="SUPFAM" id="SSF46689">
    <property type="entry name" value="Homeodomain-like"/>
    <property type="match status" value="1"/>
</dbReference>
<dbReference type="InterPro" id="IPR050109">
    <property type="entry name" value="HTH-type_TetR-like_transc_reg"/>
</dbReference>
<keyword evidence="5" id="KW-1185">Reference proteome</keyword>
<gene>
    <name evidence="4" type="ORF">D8780_14280</name>
</gene>
<dbReference type="Pfam" id="PF17920">
    <property type="entry name" value="TetR_C_16"/>
    <property type="match status" value="1"/>
</dbReference>
<dbReference type="GO" id="GO:0003700">
    <property type="term" value="F:DNA-binding transcription factor activity"/>
    <property type="evidence" value="ECO:0007669"/>
    <property type="project" value="TreeGrafter"/>
</dbReference>
<dbReference type="PANTHER" id="PTHR30055:SF235">
    <property type="entry name" value="TRANSCRIPTIONAL REGULATORY PROTEIN"/>
    <property type="match status" value="1"/>
</dbReference>
<comment type="caution">
    <text evidence="4">The sequence shown here is derived from an EMBL/GenBank/DDBJ whole genome shotgun (WGS) entry which is preliminary data.</text>
</comment>
<dbReference type="Gene3D" id="1.10.10.60">
    <property type="entry name" value="Homeodomain-like"/>
    <property type="match status" value="1"/>
</dbReference>
<name>A0A3L7JEY6_9HYPH</name>
<reference evidence="4 5" key="1">
    <citation type="submission" date="2018-10" db="EMBL/GenBank/DDBJ databases">
        <title>Notoacmeibacter sp. M2BS9Y-3-1, whole genome shotgun sequence.</title>
        <authorList>
            <person name="Tuo L."/>
        </authorList>
    </citation>
    <scope>NUCLEOTIDE SEQUENCE [LARGE SCALE GENOMIC DNA]</scope>
    <source>
        <strain evidence="4 5">M2BS9Y-3-1</strain>
    </source>
</reference>
<protein>
    <submittedName>
        <fullName evidence="4">TetR/AcrR family transcriptional regulator</fullName>
    </submittedName>
</protein>
<dbReference type="PRINTS" id="PR00455">
    <property type="entry name" value="HTHTETR"/>
</dbReference>
<dbReference type="InterPro" id="IPR009057">
    <property type="entry name" value="Homeodomain-like_sf"/>
</dbReference>
<dbReference type="InterPro" id="IPR001647">
    <property type="entry name" value="HTH_TetR"/>
</dbReference>